<organism evidence="1 2">
    <name type="scientific">Arthrobacter echini</name>
    <dbReference type="NCBI Taxonomy" id="1529066"/>
    <lineage>
        <taxon>Bacteria</taxon>
        <taxon>Bacillati</taxon>
        <taxon>Actinomycetota</taxon>
        <taxon>Actinomycetes</taxon>
        <taxon>Micrococcales</taxon>
        <taxon>Micrococcaceae</taxon>
        <taxon>Arthrobacter</taxon>
    </lineage>
</organism>
<accession>A0A4S5E2I3</accession>
<protein>
    <submittedName>
        <fullName evidence="1">Uncharacterized protein</fullName>
    </submittedName>
</protein>
<comment type="caution">
    <text evidence="1">The sequence shown here is derived from an EMBL/GenBank/DDBJ whole genome shotgun (WGS) entry which is preliminary data.</text>
</comment>
<dbReference type="EMBL" id="SSWH01000010">
    <property type="protein sequence ID" value="THJ65604.1"/>
    <property type="molecule type" value="Genomic_DNA"/>
</dbReference>
<dbReference type="Proteomes" id="UP000305233">
    <property type="component" value="Unassembled WGS sequence"/>
</dbReference>
<dbReference type="AlphaFoldDB" id="A0A4S5E2I3"/>
<evidence type="ECO:0000313" key="1">
    <source>
        <dbReference type="EMBL" id="THJ65604.1"/>
    </source>
</evidence>
<sequence>MNIELLFSHTDPAMAELQQRTERSLTDLAPYANITLVKIGARQTPSRPVPQNLPALVIEDTIVPADPPQAFPPKGLAVGSSSKQNTPTSAHPLPSQHQITAHLTQALLTAGPRAIRLPLVHRRIVGIALLLMLTGALSSPFLALGPVLTFIGLLMLPIGLASNGTRSRRQPLMLTAAAAAFASAVLLLWYFGPLLLSDMNSATSPAPTLFNAALACLGIDWAAALTALLARRRLRRKLKDRLLQQIADPARAKPAG</sequence>
<keyword evidence="2" id="KW-1185">Reference proteome</keyword>
<proteinExistence type="predicted"/>
<reference evidence="1 2" key="1">
    <citation type="submission" date="2019-04" db="EMBL/GenBank/DDBJ databases">
        <authorList>
            <person name="Liu Q."/>
            <person name="Xin Y.-H."/>
        </authorList>
    </citation>
    <scope>NUCLEOTIDE SEQUENCE [LARGE SCALE GENOMIC DNA]</scope>
    <source>
        <strain evidence="1 2">AM23</strain>
    </source>
</reference>
<evidence type="ECO:0000313" key="2">
    <source>
        <dbReference type="Proteomes" id="UP000305233"/>
    </source>
</evidence>
<dbReference type="OrthoDB" id="9429359at2"/>
<dbReference type="RefSeq" id="WP_136455040.1">
    <property type="nucleotide sequence ID" value="NZ_SSWH01000010.1"/>
</dbReference>
<gene>
    <name evidence="1" type="ORF">E8P82_11535</name>
</gene>
<name>A0A4S5E2I3_9MICC</name>